<sequence>MFQDSSQHVFRYFLKGSSLNGTKLRDLLSEQKISSGVFNCLKAWPYRDIDDLARALLGEIEKDTKILMFYFDCPRRPWSSVRATSRLTKDFSPSSYVLRSESSDKEVDEGHNVENDRVGLENSLNNAISEVARI</sequence>
<keyword evidence="2" id="KW-1185">Reference proteome</keyword>
<comment type="caution">
    <text evidence="1">The sequence shown here is derived from an EMBL/GenBank/DDBJ whole genome shotgun (WGS) entry which is preliminary data.</text>
</comment>
<organism evidence="1 2">
    <name type="scientific">Hibiscus sabdariffa</name>
    <name type="common">roselle</name>
    <dbReference type="NCBI Taxonomy" id="183260"/>
    <lineage>
        <taxon>Eukaryota</taxon>
        <taxon>Viridiplantae</taxon>
        <taxon>Streptophyta</taxon>
        <taxon>Embryophyta</taxon>
        <taxon>Tracheophyta</taxon>
        <taxon>Spermatophyta</taxon>
        <taxon>Magnoliopsida</taxon>
        <taxon>eudicotyledons</taxon>
        <taxon>Gunneridae</taxon>
        <taxon>Pentapetalae</taxon>
        <taxon>rosids</taxon>
        <taxon>malvids</taxon>
        <taxon>Malvales</taxon>
        <taxon>Malvaceae</taxon>
        <taxon>Malvoideae</taxon>
        <taxon>Hibiscus</taxon>
    </lineage>
</organism>
<accession>A0ABR2S1A1</accession>
<reference evidence="1 2" key="1">
    <citation type="journal article" date="2024" name="G3 (Bethesda)">
        <title>Genome assembly of Hibiscus sabdariffa L. provides insights into metabolisms of medicinal natural products.</title>
        <authorList>
            <person name="Kim T."/>
        </authorList>
    </citation>
    <scope>NUCLEOTIDE SEQUENCE [LARGE SCALE GENOMIC DNA]</scope>
    <source>
        <strain evidence="1">TK-2024</strain>
        <tissue evidence="1">Old leaves</tissue>
    </source>
</reference>
<protein>
    <submittedName>
        <fullName evidence="1">Uncharacterized protein</fullName>
    </submittedName>
</protein>
<dbReference type="Proteomes" id="UP001396334">
    <property type="component" value="Unassembled WGS sequence"/>
</dbReference>
<evidence type="ECO:0000313" key="2">
    <source>
        <dbReference type="Proteomes" id="UP001396334"/>
    </source>
</evidence>
<proteinExistence type="predicted"/>
<gene>
    <name evidence="1" type="ORF">V6N11_033850</name>
</gene>
<name>A0ABR2S1A1_9ROSI</name>
<dbReference type="EMBL" id="JBBPBN010000018">
    <property type="protein sequence ID" value="KAK9018803.1"/>
    <property type="molecule type" value="Genomic_DNA"/>
</dbReference>
<evidence type="ECO:0000313" key="1">
    <source>
        <dbReference type="EMBL" id="KAK9018803.1"/>
    </source>
</evidence>